<sequence length="193" mass="20273">MVRRALIVLLLLAGAAGAETGELPALFDVRGVAADDVLNIRAQPRASAEILGTLAPEAEGVEVVDAADGWGQVNAGERAGWVAMRFLVRQTGQEGLPEALACQGTEPFWILRTGAAPAFVTPEREIAVDAPEILRSRNRTDRYGVLAETAAGPLRAIVARETCGDGMSDRAFGFGIDMIFGGKVYSGCCSIGD</sequence>
<reference evidence="3 4" key="1">
    <citation type="submission" date="2015-09" db="EMBL/GenBank/DDBJ databases">
        <authorList>
            <person name="Jackson K.R."/>
            <person name="Lunt B.L."/>
            <person name="Fisher J.N.B."/>
            <person name="Gardner A.V."/>
            <person name="Bailey M.E."/>
            <person name="Deus L.M."/>
            <person name="Earl A.S."/>
            <person name="Gibby P.D."/>
            <person name="Hartmann K.A."/>
            <person name="Liu J.E."/>
            <person name="Manci A.M."/>
            <person name="Nielsen D.A."/>
            <person name="Solomon M.B."/>
            <person name="Breakwell D.P."/>
            <person name="Burnett S.H."/>
            <person name="Grose J.H."/>
        </authorList>
    </citation>
    <scope>NUCLEOTIDE SEQUENCE [LARGE SCALE GENOMIC DNA]</scope>
    <source>
        <strain evidence="3 4">CECT 7799</strain>
    </source>
</reference>
<feature type="domain" description="SH3b" evidence="2">
    <location>
        <begin position="36"/>
        <end position="87"/>
    </location>
</feature>
<proteinExistence type="predicted"/>
<gene>
    <name evidence="3" type="ORF">JSE7799_02603</name>
</gene>
<evidence type="ECO:0000256" key="1">
    <source>
        <dbReference type="SAM" id="SignalP"/>
    </source>
</evidence>
<protein>
    <submittedName>
        <fullName evidence="3">Bacterial SH3 domain protein</fullName>
    </submittedName>
</protein>
<dbReference type="InterPro" id="IPR003646">
    <property type="entry name" value="SH3-like_bac-type"/>
</dbReference>
<feature type="signal peptide" evidence="1">
    <location>
        <begin position="1"/>
        <end position="18"/>
    </location>
</feature>
<evidence type="ECO:0000259" key="2">
    <source>
        <dbReference type="Pfam" id="PF08239"/>
    </source>
</evidence>
<dbReference type="Gene3D" id="2.30.30.40">
    <property type="entry name" value="SH3 Domains"/>
    <property type="match status" value="1"/>
</dbReference>
<feature type="chain" id="PRO_5005809940" evidence="1">
    <location>
        <begin position="19"/>
        <end position="193"/>
    </location>
</feature>
<evidence type="ECO:0000313" key="3">
    <source>
        <dbReference type="EMBL" id="CUH39875.1"/>
    </source>
</evidence>
<evidence type="ECO:0000313" key="4">
    <source>
        <dbReference type="Proteomes" id="UP000049455"/>
    </source>
</evidence>
<dbReference type="Pfam" id="PF08239">
    <property type="entry name" value="SH3_3"/>
    <property type="match status" value="1"/>
</dbReference>
<dbReference type="STRING" id="313367.JSE7799_02603"/>
<keyword evidence="4" id="KW-1185">Reference proteome</keyword>
<organism evidence="3 4">
    <name type="scientific">Jannaschia seosinensis</name>
    <dbReference type="NCBI Taxonomy" id="313367"/>
    <lineage>
        <taxon>Bacteria</taxon>
        <taxon>Pseudomonadati</taxon>
        <taxon>Pseudomonadota</taxon>
        <taxon>Alphaproteobacteria</taxon>
        <taxon>Rhodobacterales</taxon>
        <taxon>Roseobacteraceae</taxon>
        <taxon>Jannaschia</taxon>
    </lineage>
</organism>
<dbReference type="AlphaFoldDB" id="A0A0M7BES7"/>
<dbReference type="Proteomes" id="UP000049455">
    <property type="component" value="Unassembled WGS sequence"/>
</dbReference>
<accession>A0A0M7BES7</accession>
<dbReference type="RefSeq" id="WP_055664010.1">
    <property type="nucleotide sequence ID" value="NZ_CYPR01000173.1"/>
</dbReference>
<keyword evidence="1" id="KW-0732">Signal</keyword>
<dbReference type="EMBL" id="CYPR01000173">
    <property type="protein sequence ID" value="CUH39875.1"/>
    <property type="molecule type" value="Genomic_DNA"/>
</dbReference>
<dbReference type="OrthoDB" id="5489750at2"/>
<name>A0A0M7BES7_9RHOB</name>